<feature type="transmembrane region" description="Helical" evidence="4">
    <location>
        <begin position="105"/>
        <end position="127"/>
    </location>
</feature>
<accession>A0ABP1F7Z2</accession>
<dbReference type="Pfam" id="PF00196">
    <property type="entry name" value="GerE"/>
    <property type="match status" value="1"/>
</dbReference>
<dbReference type="PROSITE" id="PS50043">
    <property type="entry name" value="HTH_LUXR_2"/>
    <property type="match status" value="1"/>
</dbReference>
<dbReference type="PRINTS" id="PR00038">
    <property type="entry name" value="HTHLUXR"/>
</dbReference>
<dbReference type="SMART" id="SM00421">
    <property type="entry name" value="HTH_LUXR"/>
    <property type="match status" value="1"/>
</dbReference>
<feature type="transmembrane region" description="Helical" evidence="4">
    <location>
        <begin position="40"/>
        <end position="58"/>
    </location>
</feature>
<name>A0ABP1F7Z2_9FLAO</name>
<keyword evidence="2" id="KW-0238">DNA-binding</keyword>
<keyword evidence="1" id="KW-0805">Transcription regulation</keyword>
<dbReference type="CDD" id="cd06170">
    <property type="entry name" value="LuxR_C_like"/>
    <property type="match status" value="1"/>
</dbReference>
<keyword evidence="4" id="KW-1133">Transmembrane helix</keyword>
<dbReference type="PROSITE" id="PS00622">
    <property type="entry name" value="HTH_LUXR_1"/>
    <property type="match status" value="1"/>
</dbReference>
<dbReference type="Proteomes" id="UP001497602">
    <property type="component" value="Unassembled WGS sequence"/>
</dbReference>
<evidence type="ECO:0000256" key="2">
    <source>
        <dbReference type="ARBA" id="ARBA00023125"/>
    </source>
</evidence>
<dbReference type="RefSeq" id="WP_348737286.1">
    <property type="nucleotide sequence ID" value="NZ_CAXJRC010000006.1"/>
</dbReference>
<comment type="caution">
    <text evidence="6">The sequence shown here is derived from an EMBL/GenBank/DDBJ whole genome shotgun (WGS) entry which is preliminary data.</text>
</comment>
<gene>
    <name evidence="6" type="ORF">T190115A13A_150089</name>
</gene>
<feature type="transmembrane region" description="Helical" evidence="4">
    <location>
        <begin position="70"/>
        <end position="89"/>
    </location>
</feature>
<keyword evidence="4" id="KW-0472">Membrane</keyword>
<evidence type="ECO:0000259" key="5">
    <source>
        <dbReference type="PROSITE" id="PS50043"/>
    </source>
</evidence>
<evidence type="ECO:0000256" key="3">
    <source>
        <dbReference type="ARBA" id="ARBA00023163"/>
    </source>
</evidence>
<organism evidence="6 7">
    <name type="scientific">Tenacibaculum vairaonense</name>
    <dbReference type="NCBI Taxonomy" id="3137860"/>
    <lineage>
        <taxon>Bacteria</taxon>
        <taxon>Pseudomonadati</taxon>
        <taxon>Bacteroidota</taxon>
        <taxon>Flavobacteriia</taxon>
        <taxon>Flavobacteriales</taxon>
        <taxon>Flavobacteriaceae</taxon>
        <taxon>Tenacibaculum</taxon>
    </lineage>
</organism>
<dbReference type="Gene3D" id="1.10.10.10">
    <property type="entry name" value="Winged helix-like DNA-binding domain superfamily/Winged helix DNA-binding domain"/>
    <property type="match status" value="1"/>
</dbReference>
<sequence>MFGSQVHWITFIILVLQVIILPFLYINYLYDKSKKHKRKFIFLTIYIILYNLFSGLFPDENIDVPIILQYIIAYLVGILYVIYFVYYLYSEFHINPKKYLSLKSIAYYLTGTFILLFIIPLVFGNGLNFARKLFITIPLIISIFFSIVTIRQLFTLYITQAKTSTQQYYKSKIIAANFGVISILMLPILISIGDYQYIEQPVVNLGYFVMLFIYIKDQIYTQRVNNDLLNNLIEYKNEVQTKNKFQTINLTSKETEIAGFILQDYKYKEIADCIFITEKTVSKHASNIFKKANVGNRIEFSEKFKNL</sequence>
<dbReference type="PANTHER" id="PTHR44688">
    <property type="entry name" value="DNA-BINDING TRANSCRIPTIONAL ACTIVATOR DEVR_DOSR"/>
    <property type="match status" value="1"/>
</dbReference>
<dbReference type="InterPro" id="IPR000792">
    <property type="entry name" value="Tscrpt_reg_LuxR_C"/>
</dbReference>
<feature type="transmembrane region" description="Helical" evidence="4">
    <location>
        <begin position="133"/>
        <end position="154"/>
    </location>
</feature>
<evidence type="ECO:0000313" key="6">
    <source>
        <dbReference type="EMBL" id="CAL2105458.1"/>
    </source>
</evidence>
<dbReference type="SUPFAM" id="SSF46894">
    <property type="entry name" value="C-terminal effector domain of the bipartite response regulators"/>
    <property type="match status" value="1"/>
</dbReference>
<dbReference type="InterPro" id="IPR036388">
    <property type="entry name" value="WH-like_DNA-bd_sf"/>
</dbReference>
<feature type="transmembrane region" description="Helical" evidence="4">
    <location>
        <begin position="6"/>
        <end position="28"/>
    </location>
</feature>
<feature type="transmembrane region" description="Helical" evidence="4">
    <location>
        <begin position="198"/>
        <end position="215"/>
    </location>
</feature>
<evidence type="ECO:0000313" key="7">
    <source>
        <dbReference type="Proteomes" id="UP001497602"/>
    </source>
</evidence>
<feature type="domain" description="HTH luxR-type" evidence="5">
    <location>
        <begin position="243"/>
        <end position="307"/>
    </location>
</feature>
<keyword evidence="4" id="KW-0812">Transmembrane</keyword>
<evidence type="ECO:0000256" key="1">
    <source>
        <dbReference type="ARBA" id="ARBA00023015"/>
    </source>
</evidence>
<dbReference type="EMBL" id="CAXJRC010000006">
    <property type="protein sequence ID" value="CAL2105458.1"/>
    <property type="molecule type" value="Genomic_DNA"/>
</dbReference>
<keyword evidence="7" id="KW-1185">Reference proteome</keyword>
<dbReference type="InterPro" id="IPR016032">
    <property type="entry name" value="Sig_transdc_resp-reg_C-effctor"/>
</dbReference>
<proteinExistence type="predicted"/>
<reference evidence="6 7" key="1">
    <citation type="submission" date="2024-05" db="EMBL/GenBank/DDBJ databases">
        <authorList>
            <person name="Duchaud E."/>
        </authorList>
    </citation>
    <scope>NUCLEOTIDE SEQUENCE [LARGE SCALE GENOMIC DNA]</scope>
    <source>
        <strain evidence="6">Ena-SAMPLE-TAB-13-05-2024-13:56:06:370-140305</strain>
    </source>
</reference>
<evidence type="ECO:0000256" key="4">
    <source>
        <dbReference type="SAM" id="Phobius"/>
    </source>
</evidence>
<protein>
    <submittedName>
        <fullName evidence="6">Regulatory LuxR family protein</fullName>
    </submittedName>
</protein>
<feature type="transmembrane region" description="Helical" evidence="4">
    <location>
        <begin position="174"/>
        <end position="192"/>
    </location>
</feature>
<dbReference type="PANTHER" id="PTHR44688:SF16">
    <property type="entry name" value="DNA-BINDING TRANSCRIPTIONAL ACTIVATOR DEVR_DOSR"/>
    <property type="match status" value="1"/>
</dbReference>
<keyword evidence="3" id="KW-0804">Transcription</keyword>